<gene>
    <name evidence="2" type="ORF">CF386_09665</name>
</gene>
<keyword evidence="1" id="KW-0732">Signal</keyword>
<sequence>MKILKNTIATLFAMMALMIATHSNATELKMKTFQMQGVKCSVKENLQLNHASTCEIFNPLFQGRKNR</sequence>
<organism evidence="2 3">
    <name type="scientific">Paraphotobacterium marinum</name>
    <dbReference type="NCBI Taxonomy" id="1755811"/>
    <lineage>
        <taxon>Bacteria</taxon>
        <taxon>Pseudomonadati</taxon>
        <taxon>Pseudomonadota</taxon>
        <taxon>Gammaproteobacteria</taxon>
        <taxon>Vibrionales</taxon>
        <taxon>Vibrionaceae</taxon>
        <taxon>Paraphotobacterium</taxon>
    </lineage>
</organism>
<dbReference type="AlphaFoldDB" id="A0A220VHA8"/>
<proteinExistence type="predicted"/>
<dbReference type="KEGG" id="pmai:CF386_09665"/>
<feature type="signal peptide" evidence="1">
    <location>
        <begin position="1"/>
        <end position="25"/>
    </location>
</feature>
<protein>
    <submittedName>
        <fullName evidence="2">Uncharacterized protein</fullName>
    </submittedName>
</protein>
<dbReference type="Proteomes" id="UP000242175">
    <property type="component" value="Chromosome small"/>
</dbReference>
<evidence type="ECO:0000256" key="1">
    <source>
        <dbReference type="SAM" id="SignalP"/>
    </source>
</evidence>
<evidence type="ECO:0000313" key="3">
    <source>
        <dbReference type="Proteomes" id="UP000242175"/>
    </source>
</evidence>
<keyword evidence="3" id="KW-1185">Reference proteome</keyword>
<accession>A0A220VHA8</accession>
<name>A0A220VHA8_9GAMM</name>
<feature type="chain" id="PRO_5012420128" evidence="1">
    <location>
        <begin position="26"/>
        <end position="67"/>
    </location>
</feature>
<reference evidence="2 3" key="1">
    <citation type="journal article" date="2016" name="Int. J. Syst. Evol. Microbiol.">
        <title>Paraphotobacterium marinum gen. nov., sp. nov., a member of the family Vibrionaceae, isolated from surface seawater.</title>
        <authorList>
            <person name="Huang Z."/>
            <person name="Dong C."/>
            <person name="Shao Z."/>
        </authorList>
    </citation>
    <scope>NUCLEOTIDE SEQUENCE [LARGE SCALE GENOMIC DNA]</scope>
    <source>
        <strain evidence="2 3">NSCS20N07D</strain>
    </source>
</reference>
<dbReference type="RefSeq" id="WP_089074231.1">
    <property type="nucleotide sequence ID" value="NZ_CBCSAM010000002.1"/>
</dbReference>
<dbReference type="EMBL" id="CP022356">
    <property type="protein sequence ID" value="ASK79323.1"/>
    <property type="molecule type" value="Genomic_DNA"/>
</dbReference>
<evidence type="ECO:0000313" key="2">
    <source>
        <dbReference type="EMBL" id="ASK79323.1"/>
    </source>
</evidence>